<accession>A0A4V5ZYY2</accession>
<evidence type="ECO:0000313" key="1">
    <source>
        <dbReference type="EMBL" id="TKR64635.1"/>
    </source>
</evidence>
<reference evidence="1 2" key="2">
    <citation type="journal article" date="2019" name="G3 (Bethesda)">
        <title>Hybrid Assembly of the Genome of the Entomopathogenic Nematode Steinernema carpocapsae Identifies the X-Chromosome.</title>
        <authorList>
            <person name="Serra L."/>
            <person name="Macchietto M."/>
            <person name="Macias-Munoz A."/>
            <person name="McGill C.J."/>
            <person name="Rodriguez I.M."/>
            <person name="Rodriguez B."/>
            <person name="Murad R."/>
            <person name="Mortazavi A."/>
        </authorList>
    </citation>
    <scope>NUCLEOTIDE SEQUENCE [LARGE SCALE GENOMIC DNA]</scope>
    <source>
        <strain evidence="1 2">ALL</strain>
    </source>
</reference>
<keyword evidence="2" id="KW-1185">Reference proteome</keyword>
<name>A0A4V5ZYY2_STECR</name>
<proteinExistence type="predicted"/>
<gene>
    <name evidence="1" type="ORF">L596_025132</name>
</gene>
<organism evidence="1 2">
    <name type="scientific">Steinernema carpocapsae</name>
    <name type="common">Entomopathogenic nematode</name>
    <dbReference type="NCBI Taxonomy" id="34508"/>
    <lineage>
        <taxon>Eukaryota</taxon>
        <taxon>Metazoa</taxon>
        <taxon>Ecdysozoa</taxon>
        <taxon>Nematoda</taxon>
        <taxon>Chromadorea</taxon>
        <taxon>Rhabditida</taxon>
        <taxon>Tylenchina</taxon>
        <taxon>Panagrolaimomorpha</taxon>
        <taxon>Strongyloidoidea</taxon>
        <taxon>Steinernematidae</taxon>
        <taxon>Steinernema</taxon>
    </lineage>
</organism>
<comment type="caution">
    <text evidence="1">The sequence shown here is derived from an EMBL/GenBank/DDBJ whole genome shotgun (WGS) entry which is preliminary data.</text>
</comment>
<dbReference type="AlphaFoldDB" id="A0A4V5ZYY2"/>
<evidence type="ECO:0000313" key="2">
    <source>
        <dbReference type="Proteomes" id="UP000298663"/>
    </source>
</evidence>
<reference evidence="1 2" key="1">
    <citation type="journal article" date="2015" name="Genome Biol.">
        <title>Comparative genomics of Steinernema reveals deeply conserved gene regulatory networks.</title>
        <authorList>
            <person name="Dillman A.R."/>
            <person name="Macchietto M."/>
            <person name="Porter C.F."/>
            <person name="Rogers A."/>
            <person name="Williams B."/>
            <person name="Antoshechkin I."/>
            <person name="Lee M.M."/>
            <person name="Goodwin Z."/>
            <person name="Lu X."/>
            <person name="Lewis E.E."/>
            <person name="Goodrich-Blair H."/>
            <person name="Stock S.P."/>
            <person name="Adams B.J."/>
            <person name="Sternberg P.W."/>
            <person name="Mortazavi A."/>
        </authorList>
    </citation>
    <scope>NUCLEOTIDE SEQUENCE [LARGE SCALE GENOMIC DNA]</scope>
    <source>
        <strain evidence="1 2">ALL</strain>
    </source>
</reference>
<protein>
    <submittedName>
        <fullName evidence="1">Uncharacterized protein</fullName>
    </submittedName>
</protein>
<dbReference type="EMBL" id="AZBU02000009">
    <property type="protein sequence ID" value="TKR64635.1"/>
    <property type="molecule type" value="Genomic_DNA"/>
</dbReference>
<dbReference type="Proteomes" id="UP000298663">
    <property type="component" value="Unassembled WGS sequence"/>
</dbReference>
<sequence>MPEEELINNVPEKRWDHVKMVKVKDSTMKWMLSEPKEMDVLMRIIHCENLMIECGFHNLRSLSGMLTCNKLFLTDPVKIDRGHQYLHIPSNFSPK</sequence>